<dbReference type="InterPro" id="IPR005829">
    <property type="entry name" value="Sugar_transporter_CS"/>
</dbReference>
<keyword evidence="12" id="KW-1185">Reference proteome</keyword>
<evidence type="ECO:0000256" key="8">
    <source>
        <dbReference type="SAM" id="MobiDB-lite"/>
    </source>
</evidence>
<feature type="transmembrane region" description="Helical" evidence="9">
    <location>
        <begin position="414"/>
        <end position="433"/>
    </location>
</feature>
<keyword evidence="6 9" id="KW-0472">Membrane</keyword>
<evidence type="ECO:0000313" key="12">
    <source>
        <dbReference type="Proteomes" id="UP000750711"/>
    </source>
</evidence>
<feature type="transmembrane region" description="Helical" evidence="9">
    <location>
        <begin position="122"/>
        <end position="143"/>
    </location>
</feature>
<feature type="transmembrane region" description="Helical" evidence="9">
    <location>
        <begin position="21"/>
        <end position="46"/>
    </location>
</feature>
<feature type="transmembrane region" description="Helical" evidence="9">
    <location>
        <begin position="91"/>
        <end position="110"/>
    </location>
</feature>
<dbReference type="PROSITE" id="PS50850">
    <property type="entry name" value="MFS"/>
    <property type="match status" value="1"/>
</dbReference>
<proteinExistence type="inferred from homology"/>
<dbReference type="InterPro" id="IPR020846">
    <property type="entry name" value="MFS_dom"/>
</dbReference>
<evidence type="ECO:0000256" key="1">
    <source>
        <dbReference type="ARBA" id="ARBA00004141"/>
    </source>
</evidence>
<dbReference type="PANTHER" id="PTHR48022:SF14">
    <property type="entry name" value="MAJOR FACILITATOR SUPERFAMILY (MFS) PROFILE DOMAIN-CONTAINING PROTEIN-RELATED"/>
    <property type="match status" value="1"/>
</dbReference>
<dbReference type="AlphaFoldDB" id="A0A9P8L8C2"/>
<dbReference type="Proteomes" id="UP000750711">
    <property type="component" value="Unassembled WGS sequence"/>
</dbReference>
<feature type="transmembrane region" description="Helical" evidence="9">
    <location>
        <begin position="66"/>
        <end position="84"/>
    </location>
</feature>
<evidence type="ECO:0000256" key="3">
    <source>
        <dbReference type="ARBA" id="ARBA00022448"/>
    </source>
</evidence>
<evidence type="ECO:0000256" key="7">
    <source>
        <dbReference type="RuleBase" id="RU003346"/>
    </source>
</evidence>
<comment type="caution">
    <text evidence="11">The sequence shown here is derived from an EMBL/GenBank/DDBJ whole genome shotgun (WGS) entry which is preliminary data.</text>
</comment>
<dbReference type="PROSITE" id="PS00216">
    <property type="entry name" value="SUGAR_TRANSPORT_1"/>
    <property type="match status" value="1"/>
</dbReference>
<dbReference type="InterPro" id="IPR036259">
    <property type="entry name" value="MFS_trans_sf"/>
</dbReference>
<dbReference type="FunFam" id="1.20.1250.20:FF:000134">
    <property type="entry name" value="MFS sugar transporter protein"/>
    <property type="match status" value="1"/>
</dbReference>
<comment type="similarity">
    <text evidence="2 7">Belongs to the major facilitator superfamily. Sugar transporter (TC 2.A.1.1) family.</text>
</comment>
<feature type="transmembrane region" description="Helical" evidence="9">
    <location>
        <begin position="155"/>
        <end position="176"/>
    </location>
</feature>
<feature type="domain" description="Major facilitator superfamily (MFS) profile" evidence="10">
    <location>
        <begin position="22"/>
        <end position="467"/>
    </location>
</feature>
<dbReference type="InterPro" id="IPR005828">
    <property type="entry name" value="MFS_sugar_transport-like"/>
</dbReference>
<evidence type="ECO:0000259" key="10">
    <source>
        <dbReference type="PROSITE" id="PS50850"/>
    </source>
</evidence>
<dbReference type="EMBL" id="JAGHQM010001196">
    <property type="protein sequence ID" value="KAH0556176.1"/>
    <property type="molecule type" value="Genomic_DNA"/>
</dbReference>
<keyword evidence="5 9" id="KW-1133">Transmembrane helix</keyword>
<feature type="compositionally biased region" description="Polar residues" evidence="8">
    <location>
        <begin position="487"/>
        <end position="504"/>
    </location>
</feature>
<feature type="region of interest" description="Disordered" evidence="8">
    <location>
        <begin position="487"/>
        <end position="521"/>
    </location>
</feature>
<evidence type="ECO:0000256" key="9">
    <source>
        <dbReference type="SAM" id="Phobius"/>
    </source>
</evidence>
<dbReference type="Pfam" id="PF00083">
    <property type="entry name" value="Sugar_tr"/>
    <property type="match status" value="1"/>
</dbReference>
<keyword evidence="4 9" id="KW-0812">Transmembrane</keyword>
<dbReference type="InterPro" id="IPR003663">
    <property type="entry name" value="Sugar/inositol_transpt"/>
</dbReference>
<dbReference type="PRINTS" id="PR00171">
    <property type="entry name" value="SUGRTRNSPORT"/>
</dbReference>
<organism evidence="11 12">
    <name type="scientific">Trichoglossum hirsutum</name>
    <dbReference type="NCBI Taxonomy" id="265104"/>
    <lineage>
        <taxon>Eukaryota</taxon>
        <taxon>Fungi</taxon>
        <taxon>Dikarya</taxon>
        <taxon>Ascomycota</taxon>
        <taxon>Pezizomycotina</taxon>
        <taxon>Geoglossomycetes</taxon>
        <taxon>Geoglossales</taxon>
        <taxon>Geoglossaceae</taxon>
        <taxon>Trichoglossum</taxon>
    </lineage>
</organism>
<sequence length="521" mass="56547">MHVPGPQLPHFPSLGSVRLTTLCIFFALGSYVWGYLVGIVGTVYVSPGFITALKKPKAPQVGMMTAFYYLGTWTSFVFIAPRLADLLGRRYAAFIGALVACVGAALQTGAKGGRETGVSMFIFGRVVSGLGTAVLSTSVPLYQSEITPARRRGRYVVLNHIGFVAGLASAFWVSYGMTFWKGHEGVRLSWRLSIAVVFIPAAVLCLGIPFTPETPRWLLEKGHEKRAEQSLLWIRGQASPTPEVTAELDEIRANILYHHTHSITSWKTLFRDRDLFARLWRAALLQFLSQMSGSTAMKYYLPTNFLALGLGRRMALLAGGIESTLKIACAVIGMTIIDRIGRRAALFVGAAVMVVALLINGALPQAFPGNKNHASDYACIVFIFVFTFGYSIGFGPTTWVYGSEIFPTYVRARGLSISASGGSIGSIIVAQIWPVAFQHIGSRTYFIFMSINLASIVIIYFLFPETKGKTLEEMDGLFGKVTVGSDESVNVKGNTSTTGESGQESPKGEKDGVLISVGEKV</sequence>
<dbReference type="InterPro" id="IPR050360">
    <property type="entry name" value="MFS_Sugar_Transporters"/>
</dbReference>
<comment type="subcellular location">
    <subcellularLocation>
        <location evidence="1">Membrane</location>
        <topology evidence="1">Multi-pass membrane protein</topology>
    </subcellularLocation>
</comment>
<dbReference type="SUPFAM" id="SSF103473">
    <property type="entry name" value="MFS general substrate transporter"/>
    <property type="match status" value="1"/>
</dbReference>
<feature type="transmembrane region" description="Helical" evidence="9">
    <location>
        <begin position="375"/>
        <end position="402"/>
    </location>
</feature>
<dbReference type="NCBIfam" id="TIGR00879">
    <property type="entry name" value="SP"/>
    <property type="match status" value="1"/>
</dbReference>
<name>A0A9P8L8C2_9PEZI</name>
<dbReference type="GO" id="GO:0016020">
    <property type="term" value="C:membrane"/>
    <property type="evidence" value="ECO:0007669"/>
    <property type="project" value="UniProtKB-SubCell"/>
</dbReference>
<evidence type="ECO:0000256" key="5">
    <source>
        <dbReference type="ARBA" id="ARBA00022989"/>
    </source>
</evidence>
<feature type="transmembrane region" description="Helical" evidence="9">
    <location>
        <begin position="188"/>
        <end position="211"/>
    </location>
</feature>
<dbReference type="Gene3D" id="1.20.1250.20">
    <property type="entry name" value="MFS general substrate transporter like domains"/>
    <property type="match status" value="1"/>
</dbReference>
<feature type="transmembrane region" description="Helical" evidence="9">
    <location>
        <begin position="445"/>
        <end position="463"/>
    </location>
</feature>
<evidence type="ECO:0000313" key="11">
    <source>
        <dbReference type="EMBL" id="KAH0556176.1"/>
    </source>
</evidence>
<evidence type="ECO:0000256" key="4">
    <source>
        <dbReference type="ARBA" id="ARBA00022692"/>
    </source>
</evidence>
<accession>A0A9P8L8C2</accession>
<dbReference type="GO" id="GO:0005351">
    <property type="term" value="F:carbohydrate:proton symporter activity"/>
    <property type="evidence" value="ECO:0007669"/>
    <property type="project" value="TreeGrafter"/>
</dbReference>
<dbReference type="PANTHER" id="PTHR48022">
    <property type="entry name" value="PLASTIDIC GLUCOSE TRANSPORTER 4"/>
    <property type="match status" value="1"/>
</dbReference>
<gene>
    <name evidence="11" type="ORF">GP486_005893</name>
</gene>
<reference evidence="11" key="1">
    <citation type="submission" date="2021-03" db="EMBL/GenBank/DDBJ databases">
        <title>Comparative genomics and phylogenomic investigation of the class Geoglossomycetes provide insights into ecological specialization and systematics.</title>
        <authorList>
            <person name="Melie T."/>
            <person name="Pirro S."/>
            <person name="Miller A.N."/>
            <person name="Quandt A."/>
        </authorList>
    </citation>
    <scope>NUCLEOTIDE SEQUENCE</scope>
    <source>
        <strain evidence="11">CAQ_001_2017</strain>
    </source>
</reference>
<feature type="transmembrane region" description="Helical" evidence="9">
    <location>
        <begin position="344"/>
        <end position="363"/>
    </location>
</feature>
<evidence type="ECO:0000256" key="2">
    <source>
        <dbReference type="ARBA" id="ARBA00010992"/>
    </source>
</evidence>
<protein>
    <recommendedName>
        <fullName evidence="10">Major facilitator superfamily (MFS) profile domain-containing protein</fullName>
    </recommendedName>
</protein>
<evidence type="ECO:0000256" key="6">
    <source>
        <dbReference type="ARBA" id="ARBA00023136"/>
    </source>
</evidence>
<keyword evidence="3 7" id="KW-0813">Transport</keyword>